<protein>
    <submittedName>
        <fullName evidence="2">Glycosyltransferase</fullName>
    </submittedName>
</protein>
<dbReference type="AlphaFoldDB" id="A0A4U8S6E0"/>
<dbReference type="Proteomes" id="UP000029878">
    <property type="component" value="Unassembled WGS sequence"/>
</dbReference>
<reference evidence="2 3" key="1">
    <citation type="journal article" date="2014" name="Genome Announc.">
        <title>Draft genome sequences of eight enterohepatic helicobacter species isolated from both laboratory and wild rodents.</title>
        <authorList>
            <person name="Sheh A."/>
            <person name="Shen Z."/>
            <person name="Fox J.G."/>
        </authorList>
    </citation>
    <scope>NUCLEOTIDE SEQUENCE [LARGE SCALE GENOMIC DNA]</scope>
    <source>
        <strain evidence="2 3">ATCC 700114</strain>
    </source>
</reference>
<comment type="caution">
    <text evidence="2">The sequence shown here is derived from an EMBL/GenBank/DDBJ whole genome shotgun (WGS) entry which is preliminary data.</text>
</comment>
<dbReference type="GO" id="GO:0006487">
    <property type="term" value="P:protein N-linked glycosylation"/>
    <property type="evidence" value="ECO:0007669"/>
    <property type="project" value="TreeGrafter"/>
</dbReference>
<evidence type="ECO:0000313" key="3">
    <source>
        <dbReference type="Proteomes" id="UP000029878"/>
    </source>
</evidence>
<dbReference type="PANTHER" id="PTHR10859:SF91">
    <property type="entry name" value="DOLICHYL-PHOSPHATE BETA-GLUCOSYLTRANSFERASE"/>
    <property type="match status" value="1"/>
</dbReference>
<organism evidence="2 3">
    <name type="scientific">Helicobacter trogontum</name>
    <dbReference type="NCBI Taxonomy" id="50960"/>
    <lineage>
        <taxon>Bacteria</taxon>
        <taxon>Pseudomonadati</taxon>
        <taxon>Campylobacterota</taxon>
        <taxon>Epsilonproteobacteria</taxon>
        <taxon>Campylobacterales</taxon>
        <taxon>Helicobacteraceae</taxon>
        <taxon>Helicobacter</taxon>
    </lineage>
</organism>
<accession>A0A4U8S6E0</accession>
<keyword evidence="2" id="KW-0808">Transferase</keyword>
<dbReference type="PANTHER" id="PTHR10859">
    <property type="entry name" value="GLYCOSYL TRANSFERASE"/>
    <property type="match status" value="1"/>
</dbReference>
<dbReference type="InterPro" id="IPR001173">
    <property type="entry name" value="Glyco_trans_2-like"/>
</dbReference>
<dbReference type="OrthoDB" id="9802649at2"/>
<sequence length="241" mass="28140">MLNIVLPVLNEQDCLESSVIETCVFLESHQIPYLITIADNGSTDNTPAIAKHLCQTRKNIEYVRIDKKGVGRAFLECINRNQQRQEACEFIGYMDIDLSTKLDHLQEVYTQLLNHKAIVVGSRLLKDSKVYNRSLKREISSRGLNFLLNFLLNTKFSDAMCGFKFYTHTYAYDISTKCHKDDGWFYCAQMLIIAQYMGIEIYEIPVVWKDDRDSKVKIFRLSLTYLKQIFILWLKKIRGRL</sequence>
<dbReference type="SUPFAM" id="SSF53448">
    <property type="entry name" value="Nucleotide-diphospho-sugar transferases"/>
    <property type="match status" value="1"/>
</dbReference>
<feature type="domain" description="Glycosyltransferase 2-like" evidence="1">
    <location>
        <begin position="4"/>
        <end position="169"/>
    </location>
</feature>
<dbReference type="GO" id="GO:0016740">
    <property type="term" value="F:transferase activity"/>
    <property type="evidence" value="ECO:0007669"/>
    <property type="project" value="UniProtKB-KW"/>
</dbReference>
<dbReference type="InterPro" id="IPR029044">
    <property type="entry name" value="Nucleotide-diphossugar_trans"/>
</dbReference>
<evidence type="ECO:0000313" key="2">
    <source>
        <dbReference type="EMBL" id="TLD81468.1"/>
    </source>
</evidence>
<dbReference type="Pfam" id="PF00535">
    <property type="entry name" value="Glycos_transf_2"/>
    <property type="match status" value="1"/>
</dbReference>
<proteinExistence type="predicted"/>
<dbReference type="EMBL" id="JRPL02000023">
    <property type="protein sequence ID" value="TLD81468.1"/>
    <property type="molecule type" value="Genomic_DNA"/>
</dbReference>
<dbReference type="Gene3D" id="3.90.550.10">
    <property type="entry name" value="Spore Coat Polysaccharide Biosynthesis Protein SpsA, Chain A"/>
    <property type="match status" value="1"/>
</dbReference>
<name>A0A4U8S6E0_9HELI</name>
<gene>
    <name evidence="2" type="ORF">LS81_008345</name>
</gene>
<evidence type="ECO:0000259" key="1">
    <source>
        <dbReference type="Pfam" id="PF00535"/>
    </source>
</evidence>